<evidence type="ECO:0000259" key="16">
    <source>
        <dbReference type="PROSITE" id="PS50112"/>
    </source>
</evidence>
<dbReference type="PANTHER" id="PTHR43047:SF64">
    <property type="entry name" value="HISTIDINE KINASE CONTAINING CHEY-HOMOLOGOUS RECEIVER DOMAIN AND PAS DOMAIN-RELATED"/>
    <property type="match status" value="1"/>
</dbReference>
<feature type="transmembrane region" description="Helical" evidence="13">
    <location>
        <begin position="214"/>
        <end position="231"/>
    </location>
</feature>
<dbReference type="InterPro" id="IPR005467">
    <property type="entry name" value="His_kinase_dom"/>
</dbReference>
<evidence type="ECO:0000256" key="12">
    <source>
        <dbReference type="SAM" id="MobiDB-lite"/>
    </source>
</evidence>
<keyword evidence="4" id="KW-0808">Transferase</keyword>
<dbReference type="PROSITE" id="PS50113">
    <property type="entry name" value="PAC"/>
    <property type="match status" value="2"/>
</dbReference>
<dbReference type="PROSITE" id="PS50112">
    <property type="entry name" value="PAS"/>
    <property type="match status" value="1"/>
</dbReference>
<dbReference type="CDD" id="cd16922">
    <property type="entry name" value="HATPase_EvgS-ArcB-TorS-like"/>
    <property type="match status" value="1"/>
</dbReference>
<dbReference type="PROSITE" id="PS50109">
    <property type="entry name" value="HIS_KIN"/>
    <property type="match status" value="1"/>
</dbReference>
<comment type="caution">
    <text evidence="18">The sequence shown here is derived from an EMBL/GenBank/DDBJ whole genome shotgun (WGS) entry which is preliminary data.</text>
</comment>
<dbReference type="AlphaFoldDB" id="A0A2N8KYP4"/>
<evidence type="ECO:0000259" key="14">
    <source>
        <dbReference type="PROSITE" id="PS50109"/>
    </source>
</evidence>
<dbReference type="InterPro" id="IPR011006">
    <property type="entry name" value="CheY-like_superfamily"/>
</dbReference>
<reference evidence="18 19" key="1">
    <citation type="submission" date="2018-01" db="EMBL/GenBank/DDBJ databases">
        <title>Draft genome sequence of Paucibacter aquatile CR182 isolated from freshwater of the Nakdong River.</title>
        <authorList>
            <person name="Choi A."/>
            <person name="Chung E.J."/>
        </authorList>
    </citation>
    <scope>NUCLEOTIDE SEQUENCE [LARGE SCALE GENOMIC DNA]</scope>
    <source>
        <strain evidence="18 19">CR182</strain>
    </source>
</reference>
<evidence type="ECO:0000256" key="5">
    <source>
        <dbReference type="ARBA" id="ARBA00022729"/>
    </source>
</evidence>
<dbReference type="Gene3D" id="3.40.50.2300">
    <property type="match status" value="1"/>
</dbReference>
<feature type="modified residue" description="4-aspartylphosphate" evidence="11">
    <location>
        <position position="1054"/>
    </location>
</feature>
<dbReference type="Pfam" id="PF13188">
    <property type="entry name" value="PAS_8"/>
    <property type="match status" value="1"/>
</dbReference>
<feature type="transmembrane region" description="Helical" evidence="13">
    <location>
        <begin position="74"/>
        <end position="92"/>
    </location>
</feature>
<gene>
    <name evidence="18" type="ORF">C1O66_14320</name>
</gene>
<dbReference type="SMART" id="SM00091">
    <property type="entry name" value="PAS"/>
    <property type="match status" value="3"/>
</dbReference>
<dbReference type="InterPro" id="IPR035965">
    <property type="entry name" value="PAS-like_dom_sf"/>
</dbReference>
<dbReference type="InterPro" id="IPR000014">
    <property type="entry name" value="PAS"/>
</dbReference>
<dbReference type="Pfam" id="PF08448">
    <property type="entry name" value="PAS_4"/>
    <property type="match status" value="1"/>
</dbReference>
<evidence type="ECO:0000256" key="3">
    <source>
        <dbReference type="ARBA" id="ARBA00022553"/>
    </source>
</evidence>
<keyword evidence="5" id="KW-0732">Signal</keyword>
<dbReference type="EC" id="2.7.13.3" evidence="2"/>
<evidence type="ECO:0000256" key="11">
    <source>
        <dbReference type="PROSITE-ProRule" id="PRU00169"/>
    </source>
</evidence>
<keyword evidence="3 11" id="KW-0597">Phosphoprotein</keyword>
<dbReference type="Pfam" id="PF02518">
    <property type="entry name" value="HATPase_c"/>
    <property type="match status" value="1"/>
</dbReference>
<dbReference type="OrthoDB" id="5290456at2"/>
<dbReference type="SUPFAM" id="SSF47384">
    <property type="entry name" value="Homodimeric domain of signal transducing histidine kinase"/>
    <property type="match status" value="1"/>
</dbReference>
<dbReference type="InterPro" id="IPR003594">
    <property type="entry name" value="HATPase_dom"/>
</dbReference>
<dbReference type="EMBL" id="POSP01000003">
    <property type="protein sequence ID" value="PND38583.1"/>
    <property type="molecule type" value="Genomic_DNA"/>
</dbReference>
<keyword evidence="13" id="KW-0472">Membrane</keyword>
<dbReference type="SMART" id="SM00388">
    <property type="entry name" value="HisKA"/>
    <property type="match status" value="1"/>
</dbReference>
<dbReference type="GO" id="GO:0000155">
    <property type="term" value="F:phosphorelay sensor kinase activity"/>
    <property type="evidence" value="ECO:0007669"/>
    <property type="project" value="InterPro"/>
</dbReference>
<feature type="transmembrane region" description="Helical" evidence="13">
    <location>
        <begin position="154"/>
        <end position="170"/>
    </location>
</feature>
<dbReference type="CDD" id="cd00130">
    <property type="entry name" value="PAS"/>
    <property type="match status" value="3"/>
</dbReference>
<dbReference type="Gene3D" id="3.30.565.10">
    <property type="entry name" value="Histidine kinase-like ATPase, C-terminal domain"/>
    <property type="match status" value="1"/>
</dbReference>
<proteinExistence type="predicted"/>
<dbReference type="NCBIfam" id="TIGR00229">
    <property type="entry name" value="sensory_box"/>
    <property type="match status" value="4"/>
</dbReference>
<accession>A0A2N8KYP4</accession>
<dbReference type="InterPro" id="IPR001610">
    <property type="entry name" value="PAC"/>
</dbReference>
<keyword evidence="13" id="KW-1133">Transmembrane helix</keyword>
<dbReference type="CDD" id="cd17546">
    <property type="entry name" value="REC_hyHK_CKI1_RcsC-like"/>
    <property type="match status" value="1"/>
</dbReference>
<evidence type="ECO:0000256" key="6">
    <source>
        <dbReference type="ARBA" id="ARBA00022777"/>
    </source>
</evidence>
<dbReference type="Gene3D" id="1.10.287.130">
    <property type="match status" value="1"/>
</dbReference>
<dbReference type="Proteomes" id="UP000235916">
    <property type="component" value="Unassembled WGS sequence"/>
</dbReference>
<dbReference type="Pfam" id="PF00512">
    <property type="entry name" value="HisKA"/>
    <property type="match status" value="1"/>
</dbReference>
<keyword evidence="6" id="KW-0418">Kinase</keyword>
<dbReference type="InterPro" id="IPR001789">
    <property type="entry name" value="Sig_transdc_resp-reg_receiver"/>
</dbReference>
<evidence type="ECO:0000256" key="4">
    <source>
        <dbReference type="ARBA" id="ARBA00022679"/>
    </source>
</evidence>
<dbReference type="Pfam" id="PF13426">
    <property type="entry name" value="PAS_9"/>
    <property type="match status" value="1"/>
</dbReference>
<comment type="catalytic activity">
    <reaction evidence="1">
        <text>ATP + protein L-histidine = ADP + protein N-phospho-L-histidine.</text>
        <dbReference type="EC" id="2.7.13.3"/>
    </reaction>
</comment>
<dbReference type="InterPro" id="IPR036890">
    <property type="entry name" value="HATPase_C_sf"/>
</dbReference>
<feature type="transmembrane region" description="Helical" evidence="13">
    <location>
        <begin position="131"/>
        <end position="148"/>
    </location>
</feature>
<protein>
    <recommendedName>
        <fullName evidence="10">Virulence sensor protein BvgS</fullName>
        <ecNumber evidence="2">2.7.13.3</ecNumber>
    </recommendedName>
</protein>
<dbReference type="InterPro" id="IPR036097">
    <property type="entry name" value="HisK_dim/P_sf"/>
</dbReference>
<dbReference type="PROSITE" id="PS50110">
    <property type="entry name" value="RESPONSE_REGULATORY"/>
    <property type="match status" value="1"/>
</dbReference>
<keyword evidence="8" id="KW-0843">Virulence</keyword>
<name>A0A2N8KYP4_9BURK</name>
<evidence type="ECO:0000256" key="8">
    <source>
        <dbReference type="ARBA" id="ARBA00023026"/>
    </source>
</evidence>
<feature type="domain" description="PAS" evidence="16">
    <location>
        <begin position="499"/>
        <end position="546"/>
    </location>
</feature>
<dbReference type="Pfam" id="PF00072">
    <property type="entry name" value="Response_reg"/>
    <property type="match status" value="1"/>
</dbReference>
<comment type="function">
    <text evidence="9">Member of the two-component regulatory system BvgS/BvgA. Phosphorylates BvgA via a four-step phosphorelay in response to environmental signals.</text>
</comment>
<dbReference type="SUPFAM" id="SSF55785">
    <property type="entry name" value="PYP-like sensor domain (PAS domain)"/>
    <property type="match status" value="4"/>
</dbReference>
<evidence type="ECO:0000256" key="2">
    <source>
        <dbReference type="ARBA" id="ARBA00012438"/>
    </source>
</evidence>
<dbReference type="PRINTS" id="PR00344">
    <property type="entry name" value="BCTRLSENSOR"/>
</dbReference>
<feature type="transmembrane region" description="Helical" evidence="13">
    <location>
        <begin position="104"/>
        <end position="124"/>
    </location>
</feature>
<keyword evidence="13" id="KW-0812">Transmembrane</keyword>
<dbReference type="PANTHER" id="PTHR43047">
    <property type="entry name" value="TWO-COMPONENT HISTIDINE PROTEIN KINASE"/>
    <property type="match status" value="1"/>
</dbReference>
<dbReference type="SUPFAM" id="SSF55874">
    <property type="entry name" value="ATPase domain of HSP90 chaperone/DNA topoisomerase II/histidine kinase"/>
    <property type="match status" value="1"/>
</dbReference>
<evidence type="ECO:0000313" key="18">
    <source>
        <dbReference type="EMBL" id="PND38583.1"/>
    </source>
</evidence>
<evidence type="ECO:0000256" key="10">
    <source>
        <dbReference type="ARBA" id="ARBA00070152"/>
    </source>
</evidence>
<evidence type="ECO:0000256" key="13">
    <source>
        <dbReference type="SAM" id="Phobius"/>
    </source>
</evidence>
<dbReference type="Gene3D" id="3.30.450.20">
    <property type="entry name" value="PAS domain"/>
    <property type="match status" value="4"/>
</dbReference>
<evidence type="ECO:0000259" key="15">
    <source>
        <dbReference type="PROSITE" id="PS50110"/>
    </source>
</evidence>
<evidence type="ECO:0000259" key="17">
    <source>
        <dbReference type="PROSITE" id="PS50113"/>
    </source>
</evidence>
<sequence length="1131" mass="123509">MFSPRGVGETAVFVGGRPRRVRHVFMPPSQGADVSSSSGTDSLDDLSSLVGQDLSPAEQQAAIERKVRWHAVRLFLMTCGLIMLTGSLALMLSRPGDEPLQGLLPPAACFVLGSLSLLSLWKLPRQHGPKAVVLLLSLVIGVAVLIAVSRGVGLYSIAVAVVGLIAAFGTGMLGLRIGLGLSALSLAAILGLAWAEYQGWPASTAAIEPLGTRIAIHCLLLFSGLLVGVATERMVKRSTKAASDRNARFRGLLSMAADWYWEMNRDYRFTHLAEDKPGSSGLDLQARLGKTPWEVEQIGLNDEDMDAHRADLESHRAFHGLVARRRAIDGSVLYVSISGEPRFDAQGNFRGYWGVGRDVTAEVQAEQAIHATETRYRELFRRSPSPLVLHRWGRVLDANPAAMAMFGYTQRSSMIGQDLFSHYEPGDDERARQRAAKIEAMPVGGMLPMAEFRLRTLSRRHRLVQATSVRVDAASGPATLSFFIDQTEQSRAQEALRRSEGLLSHLVATSPDVITLTEISSGRYAMVNKTFERLSGYSSEEVLGRSAEELGIWKNRAERDHMLELLRSQGRVSELPVTFVTKSGEPLSMLMSAAPFALDGQQYVVINARDVTETERTRLVHQAILENASIGITLTRDQHFIQANRLVEAMFGWPPGGLVGQHGSVVWPSAEDYAAVGRDLGPRLALGEQVETERPMRRRDGSTFLCRLLARAVDPNHPSRGGTIWIMEDVTERRRVEAALAQAKDEAQAASRAKSAFLANTSHEIRTPLNGLLGLARMLQQPDLPEATRREYLDQMLDSAESLSGLISDILDLSKIEAGRLTLEASPFALRDMLSTMRMAYLTLAQAHGLAFKIDVAPEIPAWVVGDQVRIRQILSNYLSNALKFTESGSVAVRVSTLDGERVRIEVSDTGPGIAPELHERLFEAFTQADESTTRRYGGTGLGLSICRELATLMGGVVGVNSQLGQGSTFWAELPLPAAPTPISSQPREARDNQDLQGLRVLMVEDHPVNMMIAVAQLQQWGLEVSQANDGSQAVEAIFAAASMGRPFDAVLMDVQMPVMSGHEATRHVRQRFSAEELPIVALTAAALVSERDEALAAGMNDFLTKPIDAPKLRATLVRLIGHKDNDQTRS</sequence>
<dbReference type="SMART" id="SM00448">
    <property type="entry name" value="REC"/>
    <property type="match status" value="1"/>
</dbReference>
<evidence type="ECO:0000256" key="9">
    <source>
        <dbReference type="ARBA" id="ARBA00058004"/>
    </source>
</evidence>
<evidence type="ECO:0000256" key="1">
    <source>
        <dbReference type="ARBA" id="ARBA00000085"/>
    </source>
</evidence>
<dbReference type="SMART" id="SM00086">
    <property type="entry name" value="PAC"/>
    <property type="match status" value="3"/>
</dbReference>
<feature type="domain" description="Response regulatory" evidence="15">
    <location>
        <begin position="1000"/>
        <end position="1121"/>
    </location>
</feature>
<dbReference type="SUPFAM" id="SSF52172">
    <property type="entry name" value="CheY-like"/>
    <property type="match status" value="1"/>
</dbReference>
<evidence type="ECO:0000256" key="7">
    <source>
        <dbReference type="ARBA" id="ARBA00023012"/>
    </source>
</evidence>
<dbReference type="InterPro" id="IPR000700">
    <property type="entry name" value="PAS-assoc_C"/>
</dbReference>
<dbReference type="FunFam" id="3.30.565.10:FF:000010">
    <property type="entry name" value="Sensor histidine kinase RcsC"/>
    <property type="match status" value="1"/>
</dbReference>
<feature type="domain" description="Histidine kinase" evidence="14">
    <location>
        <begin position="760"/>
        <end position="978"/>
    </location>
</feature>
<feature type="compositionally biased region" description="Low complexity" evidence="12">
    <location>
        <begin position="33"/>
        <end position="45"/>
    </location>
</feature>
<feature type="region of interest" description="Disordered" evidence="12">
    <location>
        <begin position="26"/>
        <end position="45"/>
    </location>
</feature>
<feature type="domain" description="PAC" evidence="17">
    <location>
        <begin position="316"/>
        <end position="371"/>
    </location>
</feature>
<dbReference type="InterPro" id="IPR004358">
    <property type="entry name" value="Sig_transdc_His_kin-like_C"/>
</dbReference>
<feature type="domain" description="PAC" evidence="17">
    <location>
        <begin position="690"/>
        <end position="742"/>
    </location>
</feature>
<dbReference type="SMART" id="SM00387">
    <property type="entry name" value="HATPase_c"/>
    <property type="match status" value="1"/>
</dbReference>
<dbReference type="InterPro" id="IPR003661">
    <property type="entry name" value="HisK_dim/P_dom"/>
</dbReference>
<evidence type="ECO:0000313" key="19">
    <source>
        <dbReference type="Proteomes" id="UP000235916"/>
    </source>
</evidence>
<keyword evidence="19" id="KW-1185">Reference proteome</keyword>
<dbReference type="InterPro" id="IPR013656">
    <property type="entry name" value="PAS_4"/>
</dbReference>
<organism evidence="18 19">
    <name type="scientific">Kinneretia aquatilis</name>
    <dbReference type="NCBI Taxonomy" id="2070761"/>
    <lineage>
        <taxon>Bacteria</taxon>
        <taxon>Pseudomonadati</taxon>
        <taxon>Pseudomonadota</taxon>
        <taxon>Betaproteobacteria</taxon>
        <taxon>Burkholderiales</taxon>
        <taxon>Sphaerotilaceae</taxon>
        <taxon>Roseateles</taxon>
    </lineage>
</organism>
<keyword evidence="7" id="KW-0902">Two-component regulatory system</keyword>
<dbReference type="CDD" id="cd00082">
    <property type="entry name" value="HisKA"/>
    <property type="match status" value="1"/>
</dbReference>